<dbReference type="Proteomes" id="UP000285138">
    <property type="component" value="Unassembled WGS sequence"/>
</dbReference>
<dbReference type="Pfam" id="PF00364">
    <property type="entry name" value="Biotin_lipoyl"/>
    <property type="match status" value="1"/>
</dbReference>
<dbReference type="FunFam" id="2.40.50.100:FF:000003">
    <property type="entry name" value="Acetyl-CoA carboxylase biotin carboxyl carrier protein"/>
    <property type="match status" value="1"/>
</dbReference>
<dbReference type="PANTHER" id="PTHR45266:SF3">
    <property type="entry name" value="OXALOACETATE DECARBOXYLASE ALPHA CHAIN"/>
    <property type="match status" value="1"/>
</dbReference>
<gene>
    <name evidence="4" type="ORF">D5R97_06130</name>
</gene>
<organism evidence="4 5">
    <name type="scientific">Candidatus Syntrophonatronum acetioxidans</name>
    <dbReference type="NCBI Taxonomy" id="1795816"/>
    <lineage>
        <taxon>Bacteria</taxon>
        <taxon>Bacillati</taxon>
        <taxon>Bacillota</taxon>
        <taxon>Clostridia</taxon>
        <taxon>Eubacteriales</taxon>
        <taxon>Syntrophomonadaceae</taxon>
        <taxon>Candidatus Syntrophonatronum</taxon>
    </lineage>
</organism>
<dbReference type="InterPro" id="IPR001882">
    <property type="entry name" value="Biotin_BS"/>
</dbReference>
<dbReference type="EMBL" id="QZAA01000160">
    <property type="protein sequence ID" value="RQD75426.1"/>
    <property type="molecule type" value="Genomic_DNA"/>
</dbReference>
<proteinExistence type="predicted"/>
<dbReference type="AlphaFoldDB" id="A0A424YDR5"/>
<evidence type="ECO:0000313" key="5">
    <source>
        <dbReference type="Proteomes" id="UP000285138"/>
    </source>
</evidence>
<dbReference type="PROSITE" id="PS00188">
    <property type="entry name" value="BIOTIN"/>
    <property type="match status" value="1"/>
</dbReference>
<dbReference type="SUPFAM" id="SSF51230">
    <property type="entry name" value="Single hybrid motif"/>
    <property type="match status" value="1"/>
</dbReference>
<reference evidence="4 5" key="1">
    <citation type="submission" date="2018-08" db="EMBL/GenBank/DDBJ databases">
        <title>The metabolism and importance of syntrophic acetate oxidation coupled to methane or sulfide production in haloalkaline environments.</title>
        <authorList>
            <person name="Timmers P.H.A."/>
            <person name="Vavourakis C.D."/>
            <person name="Sorokin D.Y."/>
            <person name="Sinninghe Damste J.S."/>
            <person name="Muyzer G."/>
            <person name="Stams A.J.M."/>
            <person name="Plugge C.M."/>
        </authorList>
    </citation>
    <scope>NUCLEOTIDE SEQUENCE [LARGE SCALE GENOMIC DNA]</scope>
    <source>
        <strain evidence="4">MSAO_Bac1</strain>
    </source>
</reference>
<evidence type="ECO:0000313" key="4">
    <source>
        <dbReference type="EMBL" id="RQD75426.1"/>
    </source>
</evidence>
<dbReference type="PANTHER" id="PTHR45266">
    <property type="entry name" value="OXALOACETATE DECARBOXYLASE ALPHA CHAIN"/>
    <property type="match status" value="1"/>
</dbReference>
<feature type="domain" description="Lipoyl-binding" evidence="3">
    <location>
        <begin position="44"/>
        <end position="122"/>
    </location>
</feature>
<dbReference type="InterPro" id="IPR000089">
    <property type="entry name" value="Biotin_lipoyl"/>
</dbReference>
<evidence type="ECO:0000256" key="2">
    <source>
        <dbReference type="SAM" id="MobiDB-lite"/>
    </source>
</evidence>
<dbReference type="Gene3D" id="2.40.50.100">
    <property type="match status" value="1"/>
</dbReference>
<evidence type="ECO:0000256" key="1">
    <source>
        <dbReference type="ARBA" id="ARBA00023267"/>
    </source>
</evidence>
<feature type="region of interest" description="Disordered" evidence="2">
    <location>
        <begin position="17"/>
        <end position="40"/>
    </location>
</feature>
<dbReference type="CDD" id="cd06850">
    <property type="entry name" value="biotinyl_domain"/>
    <property type="match status" value="1"/>
</dbReference>
<dbReference type="PROSITE" id="PS50968">
    <property type="entry name" value="BIOTINYL_LIPOYL"/>
    <property type="match status" value="1"/>
</dbReference>
<evidence type="ECO:0000259" key="3">
    <source>
        <dbReference type="PROSITE" id="PS50968"/>
    </source>
</evidence>
<name>A0A424YDR5_9FIRM</name>
<protein>
    <submittedName>
        <fullName evidence="4">DUF2118 domain-containing protein</fullName>
    </submittedName>
</protein>
<comment type="caution">
    <text evidence="4">The sequence shown here is derived from an EMBL/GenBank/DDBJ whole genome shotgun (WGS) entry which is preliminary data.</text>
</comment>
<dbReference type="InterPro" id="IPR050709">
    <property type="entry name" value="Biotin_Carboxyl_Carrier/Decarb"/>
</dbReference>
<accession>A0A424YDR5</accession>
<sequence length="122" mass="12935">MRKFRVKVNGQTYEVEVEEVGTSTPAPTPVEPQPQVQETREEPAQEVALTGEGTPVTAPMPGVILDIKVDVGDQVEEGDVVALLEAMKMENELSAPVSGKVVSVPVTKGANVQSNEVIVIIG</sequence>
<keyword evidence="1" id="KW-0092">Biotin</keyword>
<dbReference type="InterPro" id="IPR011053">
    <property type="entry name" value="Single_hybrid_motif"/>
</dbReference>